<proteinExistence type="predicted"/>
<dbReference type="EMBL" id="JAFCMP010000118">
    <property type="protein sequence ID" value="KAG5185872.1"/>
    <property type="molecule type" value="Genomic_DNA"/>
</dbReference>
<accession>A0A835Z577</accession>
<name>A0A835Z577_9STRA</name>
<feature type="compositionally biased region" description="Basic and acidic residues" evidence="1">
    <location>
        <begin position="346"/>
        <end position="363"/>
    </location>
</feature>
<gene>
    <name evidence="2" type="ORF">JKP88DRAFT_310955</name>
</gene>
<feature type="region of interest" description="Disordered" evidence="1">
    <location>
        <begin position="60"/>
        <end position="83"/>
    </location>
</feature>
<comment type="caution">
    <text evidence="2">The sequence shown here is derived from an EMBL/GenBank/DDBJ whole genome shotgun (WGS) entry which is preliminary data.</text>
</comment>
<feature type="region of interest" description="Disordered" evidence="1">
    <location>
        <begin position="341"/>
        <end position="368"/>
    </location>
</feature>
<evidence type="ECO:0000256" key="1">
    <source>
        <dbReference type="SAM" id="MobiDB-lite"/>
    </source>
</evidence>
<sequence>MQRSTAFLARAAVRAAQRGLSTEGPAATPAATRLAFAESAYGHGASTHDHDVEALKKSYKKSATPDATSKVHSRRSLFDSAQTQQSDDSKTFIDVAKEVKTGTPDITRLSVFDSDYGKEAMPSDAQARIQGRSGKRSMAERVSAVHSRRALFDSVMTQADDTKAFKDVLKEVKTDTPDATRLSVFNSDYGKDAMPANAGAMIEGRIGGSRQSADAAGSGGVSRIHSRRAMFDSVLVHSDDGKAFEDIVRVVKTDTPDVTRLSVFDSDYGKDAMPANADAMIEGLSGKRAAAPRVSAIHSRRAMFDSVMTQADDGKAFEHVVREVKTDTPDITRLSVFDSDYGADSQPHDAHTKIEGRSGKREASAAPVSKVHCSRRAFDTDL</sequence>
<dbReference type="OrthoDB" id="10348088at2759"/>
<dbReference type="Proteomes" id="UP000664859">
    <property type="component" value="Unassembled WGS sequence"/>
</dbReference>
<reference evidence="2" key="1">
    <citation type="submission" date="2021-02" db="EMBL/GenBank/DDBJ databases">
        <title>First Annotated Genome of the Yellow-green Alga Tribonema minus.</title>
        <authorList>
            <person name="Mahan K.M."/>
        </authorList>
    </citation>
    <scope>NUCLEOTIDE SEQUENCE</scope>
    <source>
        <strain evidence="2">UTEX B ZZ1240</strain>
    </source>
</reference>
<evidence type="ECO:0000313" key="3">
    <source>
        <dbReference type="Proteomes" id="UP000664859"/>
    </source>
</evidence>
<dbReference type="AlphaFoldDB" id="A0A835Z577"/>
<protein>
    <submittedName>
        <fullName evidence="2">Uncharacterized protein</fullName>
    </submittedName>
</protein>
<organism evidence="2 3">
    <name type="scientific">Tribonema minus</name>
    <dbReference type="NCBI Taxonomy" id="303371"/>
    <lineage>
        <taxon>Eukaryota</taxon>
        <taxon>Sar</taxon>
        <taxon>Stramenopiles</taxon>
        <taxon>Ochrophyta</taxon>
        <taxon>PX clade</taxon>
        <taxon>Xanthophyceae</taxon>
        <taxon>Tribonematales</taxon>
        <taxon>Tribonemataceae</taxon>
        <taxon>Tribonema</taxon>
    </lineage>
</organism>
<evidence type="ECO:0000313" key="2">
    <source>
        <dbReference type="EMBL" id="KAG5185872.1"/>
    </source>
</evidence>
<keyword evidence="3" id="KW-1185">Reference proteome</keyword>